<keyword evidence="4" id="KW-1185">Reference proteome</keyword>
<evidence type="ECO:0000256" key="2">
    <source>
        <dbReference type="SAM" id="SignalP"/>
    </source>
</evidence>
<dbReference type="Proteomes" id="UP001223390">
    <property type="component" value="Unassembled WGS sequence"/>
</dbReference>
<keyword evidence="2" id="KW-0732">Signal</keyword>
<feature type="signal peptide" evidence="2">
    <location>
        <begin position="1"/>
        <end position="22"/>
    </location>
</feature>
<proteinExistence type="predicted"/>
<gene>
    <name evidence="3" type="ORF">QEZ40_002270</name>
</gene>
<evidence type="ECO:0000313" key="3">
    <source>
        <dbReference type="EMBL" id="MDK9494593.1"/>
    </source>
</evidence>
<feature type="region of interest" description="Disordered" evidence="1">
    <location>
        <begin position="29"/>
        <end position="53"/>
    </location>
</feature>
<comment type="caution">
    <text evidence="3">The sequence shown here is derived from an EMBL/GenBank/DDBJ whole genome shotgun (WGS) entry which is preliminary data.</text>
</comment>
<feature type="chain" id="PRO_5046902590" evidence="2">
    <location>
        <begin position="23"/>
        <end position="53"/>
    </location>
</feature>
<dbReference type="PROSITE" id="PS51257">
    <property type="entry name" value="PROKAR_LIPOPROTEIN"/>
    <property type="match status" value="1"/>
</dbReference>
<name>A0ABT7GM74_9ACTN</name>
<protein>
    <submittedName>
        <fullName evidence="3">Uncharacterized protein</fullName>
    </submittedName>
</protein>
<reference evidence="3 4" key="1">
    <citation type="submission" date="2023-05" db="EMBL/GenBank/DDBJ databases">
        <title>Sequencing and Assembly of Streptomyces sp. NP73.</title>
        <authorList>
            <person name="Konwar A.N."/>
            <person name="Saikia K."/>
            <person name="Thakur D."/>
        </authorList>
    </citation>
    <scope>NUCLEOTIDE SEQUENCE [LARGE SCALE GENOMIC DNA]</scope>
    <source>
        <strain evidence="3 4">NP73</strain>
    </source>
</reference>
<accession>A0ABT7GM74</accession>
<feature type="compositionally biased region" description="Low complexity" evidence="1">
    <location>
        <begin position="33"/>
        <end position="53"/>
    </location>
</feature>
<dbReference type="EMBL" id="JASITI010000002">
    <property type="protein sequence ID" value="MDK9494593.1"/>
    <property type="molecule type" value="Genomic_DNA"/>
</dbReference>
<evidence type="ECO:0000313" key="4">
    <source>
        <dbReference type="Proteomes" id="UP001223390"/>
    </source>
</evidence>
<dbReference type="RefSeq" id="WP_285340415.1">
    <property type="nucleotide sequence ID" value="NZ_JASITI010000002.1"/>
</dbReference>
<organism evidence="3 4">
    <name type="scientific">Streptomyces katrae</name>
    <dbReference type="NCBI Taxonomy" id="68223"/>
    <lineage>
        <taxon>Bacteria</taxon>
        <taxon>Bacillati</taxon>
        <taxon>Actinomycetota</taxon>
        <taxon>Actinomycetes</taxon>
        <taxon>Kitasatosporales</taxon>
        <taxon>Streptomycetaceae</taxon>
        <taxon>Streptomyces</taxon>
    </lineage>
</organism>
<sequence length="53" mass="5172">MRQISPAARLLTVAALPLALTACSFPGTKGPEAAPKAASSAAPKAAAPPTRAC</sequence>
<evidence type="ECO:0000256" key="1">
    <source>
        <dbReference type="SAM" id="MobiDB-lite"/>
    </source>
</evidence>